<evidence type="ECO:0000313" key="1">
    <source>
        <dbReference type="EMBL" id="CAD7698510.1"/>
    </source>
</evidence>
<dbReference type="EMBL" id="CAJHUC010000841">
    <property type="protein sequence ID" value="CAD7698510.1"/>
    <property type="molecule type" value="Genomic_DNA"/>
</dbReference>
<sequence>MLVCWLKYWNSGVLEGEVAWDLASVDGAHRYWGMWSCQKLVHCRDKSPVARRGSRPLACACSIWRARLGRGNVEGRLGSKDWMPGDGGGQAIAPMQAVLVVICQRLEVGNLQRWGALQRGD</sequence>
<dbReference type="AlphaFoldDB" id="A0A8S1ITU3"/>
<comment type="caution">
    <text evidence="1">The sequence shown here is derived from an EMBL/GenBank/DDBJ whole genome shotgun (WGS) entry which is preliminary data.</text>
</comment>
<evidence type="ECO:0000313" key="2">
    <source>
        <dbReference type="Proteomes" id="UP000708148"/>
    </source>
</evidence>
<protein>
    <submittedName>
        <fullName evidence="1">Uncharacterized protein</fullName>
    </submittedName>
</protein>
<proteinExistence type="predicted"/>
<dbReference type="Proteomes" id="UP000708148">
    <property type="component" value="Unassembled WGS sequence"/>
</dbReference>
<gene>
    <name evidence="1" type="ORF">OSTQU699_LOCUS3871</name>
</gene>
<organism evidence="1 2">
    <name type="scientific">Ostreobium quekettii</name>
    <dbReference type="NCBI Taxonomy" id="121088"/>
    <lineage>
        <taxon>Eukaryota</taxon>
        <taxon>Viridiplantae</taxon>
        <taxon>Chlorophyta</taxon>
        <taxon>core chlorophytes</taxon>
        <taxon>Ulvophyceae</taxon>
        <taxon>TCBD clade</taxon>
        <taxon>Bryopsidales</taxon>
        <taxon>Ostreobineae</taxon>
        <taxon>Ostreobiaceae</taxon>
        <taxon>Ostreobium</taxon>
    </lineage>
</organism>
<accession>A0A8S1ITU3</accession>
<keyword evidence="2" id="KW-1185">Reference proteome</keyword>
<reference evidence="1" key="1">
    <citation type="submission" date="2020-12" db="EMBL/GenBank/DDBJ databases">
        <authorList>
            <person name="Iha C."/>
        </authorList>
    </citation>
    <scope>NUCLEOTIDE SEQUENCE</scope>
</reference>
<name>A0A8S1ITU3_9CHLO</name>